<keyword evidence="3" id="KW-0012">Acyltransferase</keyword>
<feature type="region of interest" description="Disordered" evidence="1">
    <location>
        <begin position="1"/>
        <end position="20"/>
    </location>
</feature>
<dbReference type="GO" id="GO:0016746">
    <property type="term" value="F:acyltransferase activity"/>
    <property type="evidence" value="ECO:0007669"/>
    <property type="project" value="UniProtKB-KW"/>
</dbReference>
<organism evidence="3 4">
    <name type="scientific">Sulfitobacter porphyrae</name>
    <dbReference type="NCBI Taxonomy" id="1246864"/>
    <lineage>
        <taxon>Bacteria</taxon>
        <taxon>Pseudomonadati</taxon>
        <taxon>Pseudomonadota</taxon>
        <taxon>Alphaproteobacteria</taxon>
        <taxon>Rhodobacterales</taxon>
        <taxon>Roseobacteraceae</taxon>
        <taxon>Sulfitobacter</taxon>
    </lineage>
</organism>
<name>A0ABW2B482_9RHOB</name>
<dbReference type="Proteomes" id="UP001596353">
    <property type="component" value="Unassembled WGS sequence"/>
</dbReference>
<dbReference type="SUPFAM" id="SSF55729">
    <property type="entry name" value="Acyl-CoA N-acyltransferases (Nat)"/>
    <property type="match status" value="1"/>
</dbReference>
<dbReference type="Pfam" id="PF14542">
    <property type="entry name" value="Acetyltransf_CG"/>
    <property type="match status" value="1"/>
</dbReference>
<dbReference type="PANTHER" id="PTHR31435">
    <property type="entry name" value="PROTEIN NATD1"/>
    <property type="match status" value="1"/>
</dbReference>
<proteinExistence type="predicted"/>
<keyword evidence="3" id="KW-0808">Transferase</keyword>
<evidence type="ECO:0000259" key="2">
    <source>
        <dbReference type="PROSITE" id="PS51729"/>
    </source>
</evidence>
<keyword evidence="4" id="KW-1185">Reference proteome</keyword>
<dbReference type="Gene3D" id="3.40.630.30">
    <property type="match status" value="1"/>
</dbReference>
<dbReference type="EC" id="2.3.1.-" evidence="3"/>
<comment type="caution">
    <text evidence="3">The sequence shown here is derived from an EMBL/GenBank/DDBJ whole genome shotgun (WGS) entry which is preliminary data.</text>
</comment>
<gene>
    <name evidence="3" type="ORF">ACFQFQ_15195</name>
</gene>
<dbReference type="PANTHER" id="PTHR31435:SF10">
    <property type="entry name" value="BSR4717 PROTEIN"/>
    <property type="match status" value="1"/>
</dbReference>
<evidence type="ECO:0000313" key="3">
    <source>
        <dbReference type="EMBL" id="MFC6760534.1"/>
    </source>
</evidence>
<reference evidence="4" key="1">
    <citation type="journal article" date="2019" name="Int. J. Syst. Evol. Microbiol.">
        <title>The Global Catalogue of Microorganisms (GCM) 10K type strain sequencing project: providing services to taxonomists for standard genome sequencing and annotation.</title>
        <authorList>
            <consortium name="The Broad Institute Genomics Platform"/>
            <consortium name="The Broad Institute Genome Sequencing Center for Infectious Disease"/>
            <person name="Wu L."/>
            <person name="Ma J."/>
        </authorList>
    </citation>
    <scope>NUCLEOTIDE SEQUENCE [LARGE SCALE GENOMIC DNA]</scope>
    <source>
        <strain evidence="4">CCUG 66188</strain>
    </source>
</reference>
<dbReference type="PROSITE" id="PS51729">
    <property type="entry name" value="GNAT_YJDJ"/>
    <property type="match status" value="1"/>
</dbReference>
<feature type="domain" description="N-acetyltransferase" evidence="2">
    <location>
        <begin position="22"/>
        <end position="108"/>
    </location>
</feature>
<sequence>MASPRTSCARRPRRRLSEITREVSGSKGRYVLTQDGHEAELTYSRLGETQVIADHTGVPEALKGTGAGLKLVTRLVEDARAEGFKIVPLCPFVNAMRRKHPEWADAFNV</sequence>
<accession>A0ABW2B482</accession>
<dbReference type="EMBL" id="JBHSWG010000001">
    <property type="protein sequence ID" value="MFC6760534.1"/>
    <property type="molecule type" value="Genomic_DNA"/>
</dbReference>
<evidence type="ECO:0000313" key="4">
    <source>
        <dbReference type="Proteomes" id="UP001596353"/>
    </source>
</evidence>
<dbReference type="InterPro" id="IPR031165">
    <property type="entry name" value="GNAT_YJDJ"/>
</dbReference>
<dbReference type="InterPro" id="IPR016181">
    <property type="entry name" value="Acyl_CoA_acyltransferase"/>
</dbReference>
<dbReference type="InterPro" id="IPR045057">
    <property type="entry name" value="Gcn5-rel_NAT"/>
</dbReference>
<protein>
    <submittedName>
        <fullName evidence="3">GNAT family N-acetyltransferase</fullName>
        <ecNumber evidence="3">2.3.1.-</ecNumber>
    </submittedName>
</protein>
<evidence type="ECO:0000256" key="1">
    <source>
        <dbReference type="SAM" id="MobiDB-lite"/>
    </source>
</evidence>